<feature type="domain" description="Flavin reductase like" evidence="3">
    <location>
        <begin position="2"/>
        <end position="146"/>
    </location>
</feature>
<dbReference type="InterPro" id="IPR012349">
    <property type="entry name" value="Split_barrel_FMN-bd"/>
</dbReference>
<dbReference type="Gene3D" id="2.30.110.10">
    <property type="entry name" value="Electron Transport, Fmn-binding Protein, Chain A"/>
    <property type="match status" value="1"/>
</dbReference>
<dbReference type="PANTHER" id="PTHR30466:SF11">
    <property type="entry name" value="FLAVIN-DEPENDENT MONOOXYGENASE, REDUCTASE SUBUNIT HSAB"/>
    <property type="match status" value="1"/>
</dbReference>
<evidence type="ECO:0000313" key="4">
    <source>
        <dbReference type="EMBL" id="GAA3567027.1"/>
    </source>
</evidence>
<reference evidence="5" key="1">
    <citation type="journal article" date="2019" name="Int. J. Syst. Evol. Microbiol.">
        <title>The Global Catalogue of Microorganisms (GCM) 10K type strain sequencing project: providing services to taxonomists for standard genome sequencing and annotation.</title>
        <authorList>
            <consortium name="The Broad Institute Genomics Platform"/>
            <consortium name="The Broad Institute Genome Sequencing Center for Infectious Disease"/>
            <person name="Wu L."/>
            <person name="Ma J."/>
        </authorList>
    </citation>
    <scope>NUCLEOTIDE SEQUENCE [LARGE SCALE GENOMIC DNA]</scope>
    <source>
        <strain evidence="5">JCM 16898</strain>
    </source>
</reference>
<dbReference type="InterPro" id="IPR002563">
    <property type="entry name" value="Flavin_Rdtase-like_dom"/>
</dbReference>
<evidence type="ECO:0000256" key="1">
    <source>
        <dbReference type="ARBA" id="ARBA00008898"/>
    </source>
</evidence>
<gene>
    <name evidence="4" type="ORF">GCM10022222_58680</name>
</gene>
<dbReference type="SUPFAM" id="SSF50475">
    <property type="entry name" value="FMN-binding split barrel"/>
    <property type="match status" value="1"/>
</dbReference>
<keyword evidence="2" id="KW-0560">Oxidoreductase</keyword>
<evidence type="ECO:0000259" key="3">
    <source>
        <dbReference type="SMART" id="SM00903"/>
    </source>
</evidence>
<evidence type="ECO:0000256" key="2">
    <source>
        <dbReference type="ARBA" id="ARBA00023002"/>
    </source>
</evidence>
<evidence type="ECO:0000313" key="5">
    <source>
        <dbReference type="Proteomes" id="UP001500689"/>
    </source>
</evidence>
<protein>
    <submittedName>
        <fullName evidence="4">Flavin reductase family protein</fullName>
    </submittedName>
</protein>
<dbReference type="Pfam" id="PF01613">
    <property type="entry name" value="Flavin_Reduct"/>
    <property type="match status" value="1"/>
</dbReference>
<accession>A0ABP6XH94</accession>
<name>A0ABP6XH94_9PSEU</name>
<organism evidence="4 5">
    <name type="scientific">Amycolatopsis ultiminotia</name>
    <dbReference type="NCBI Taxonomy" id="543629"/>
    <lineage>
        <taxon>Bacteria</taxon>
        <taxon>Bacillati</taxon>
        <taxon>Actinomycetota</taxon>
        <taxon>Actinomycetes</taxon>
        <taxon>Pseudonocardiales</taxon>
        <taxon>Pseudonocardiaceae</taxon>
        <taxon>Amycolatopsis</taxon>
    </lineage>
</organism>
<dbReference type="Proteomes" id="UP001500689">
    <property type="component" value="Unassembled WGS sequence"/>
</dbReference>
<proteinExistence type="inferred from homology"/>
<comment type="caution">
    <text evidence="4">The sequence shown here is derived from an EMBL/GenBank/DDBJ whole genome shotgun (WGS) entry which is preliminary data.</text>
</comment>
<keyword evidence="5" id="KW-1185">Reference proteome</keyword>
<dbReference type="PANTHER" id="PTHR30466">
    <property type="entry name" value="FLAVIN REDUCTASE"/>
    <property type="match status" value="1"/>
</dbReference>
<sequence length="158" mass="16093">MLGQFVTGVTVVTAMPDDGPVGFTCQSFGALSMDPPLVLLCPGKGSTSWPKVASTGRFAVNLLAQDQIAAARGFAVRGSDKFAGVRWSAGGFSGAPLLSGALGWLECEIATVHEAGDHWIVVARILDLAAATGRLPLTFFRGTLAGLGAPPPGPGGRS</sequence>
<dbReference type="InterPro" id="IPR050268">
    <property type="entry name" value="NADH-dep_flavin_reductase"/>
</dbReference>
<comment type="similarity">
    <text evidence="1">Belongs to the non-flavoprotein flavin reductase family.</text>
</comment>
<dbReference type="SMART" id="SM00903">
    <property type="entry name" value="Flavin_Reduct"/>
    <property type="match status" value="1"/>
</dbReference>
<dbReference type="EMBL" id="BAAAZN010000014">
    <property type="protein sequence ID" value="GAA3567027.1"/>
    <property type="molecule type" value="Genomic_DNA"/>
</dbReference>